<evidence type="ECO:0000256" key="5">
    <source>
        <dbReference type="ARBA" id="ARBA00022777"/>
    </source>
</evidence>
<dbReference type="SMART" id="SM00046">
    <property type="entry name" value="DAGKc"/>
    <property type="match status" value="1"/>
</dbReference>
<dbReference type="Gene3D" id="3.40.50.10330">
    <property type="entry name" value="Probable inorganic polyphosphate/atp-NAD kinase, domain 1"/>
    <property type="match status" value="1"/>
</dbReference>
<accession>A0ABQ8H1Y4</accession>
<evidence type="ECO:0000313" key="13">
    <source>
        <dbReference type="Proteomes" id="UP000827721"/>
    </source>
</evidence>
<keyword evidence="5 8" id="KW-0418">Kinase</keyword>
<keyword evidence="13" id="KW-1185">Reference proteome</keyword>
<dbReference type="PROSITE" id="PS50146">
    <property type="entry name" value="DAGK"/>
    <property type="match status" value="1"/>
</dbReference>
<dbReference type="SMART" id="SM00045">
    <property type="entry name" value="DAGKa"/>
    <property type="match status" value="1"/>
</dbReference>
<evidence type="ECO:0000256" key="8">
    <source>
        <dbReference type="RuleBase" id="RU361128"/>
    </source>
</evidence>
<reference evidence="12 13" key="1">
    <citation type="submission" date="2021-02" db="EMBL/GenBank/DDBJ databases">
        <title>Plant Genome Project.</title>
        <authorList>
            <person name="Zhang R.-G."/>
        </authorList>
    </citation>
    <scope>NUCLEOTIDE SEQUENCE [LARGE SCALE GENOMIC DNA]</scope>
    <source>
        <tissue evidence="12">Leaves</tissue>
    </source>
</reference>
<keyword evidence="4 8" id="KW-0547">Nucleotide-binding</keyword>
<feature type="domain" description="DAGKc" evidence="11">
    <location>
        <begin position="54"/>
        <end position="206"/>
    </location>
</feature>
<evidence type="ECO:0000256" key="9">
    <source>
        <dbReference type="SAM" id="MobiDB-lite"/>
    </source>
</evidence>
<keyword evidence="7" id="KW-0346">Stress response</keyword>
<comment type="similarity">
    <text evidence="1 8">Belongs to the eukaryotic diacylglycerol kinase family.</text>
</comment>
<evidence type="ECO:0000256" key="1">
    <source>
        <dbReference type="ARBA" id="ARBA00009280"/>
    </source>
</evidence>
<dbReference type="EC" id="2.7.1.107" evidence="8"/>
<evidence type="ECO:0000259" key="11">
    <source>
        <dbReference type="PROSITE" id="PS50146"/>
    </source>
</evidence>
<dbReference type="InterPro" id="IPR017438">
    <property type="entry name" value="ATP-NAD_kinase_N"/>
</dbReference>
<feature type="chain" id="PRO_5046458081" description="Diacylglycerol kinase" evidence="10">
    <location>
        <begin position="23"/>
        <end position="506"/>
    </location>
</feature>
<dbReference type="Proteomes" id="UP000827721">
    <property type="component" value="Unassembled WGS sequence"/>
</dbReference>
<name>A0ABQ8H1Y4_9ROSI</name>
<comment type="subunit">
    <text evidence="2">Monomer.</text>
</comment>
<gene>
    <name evidence="12" type="ORF">JRO89_XS15G0132300</name>
</gene>
<dbReference type="SUPFAM" id="SSF111331">
    <property type="entry name" value="NAD kinase/diacylglycerol kinase-like"/>
    <property type="match status" value="1"/>
</dbReference>
<organism evidence="12 13">
    <name type="scientific">Xanthoceras sorbifolium</name>
    <dbReference type="NCBI Taxonomy" id="99658"/>
    <lineage>
        <taxon>Eukaryota</taxon>
        <taxon>Viridiplantae</taxon>
        <taxon>Streptophyta</taxon>
        <taxon>Embryophyta</taxon>
        <taxon>Tracheophyta</taxon>
        <taxon>Spermatophyta</taxon>
        <taxon>Magnoliopsida</taxon>
        <taxon>eudicotyledons</taxon>
        <taxon>Gunneridae</taxon>
        <taxon>Pentapetalae</taxon>
        <taxon>rosids</taxon>
        <taxon>malvids</taxon>
        <taxon>Sapindales</taxon>
        <taxon>Sapindaceae</taxon>
        <taxon>Xanthoceroideae</taxon>
        <taxon>Xanthoceras</taxon>
    </lineage>
</organism>
<dbReference type="PANTHER" id="PTHR11255:SF98">
    <property type="entry name" value="DIACYLGLYCEROL KINASE 5"/>
    <property type="match status" value="1"/>
</dbReference>
<dbReference type="PANTHER" id="PTHR11255">
    <property type="entry name" value="DIACYLGLYCEROL KINASE"/>
    <property type="match status" value="1"/>
</dbReference>
<comment type="caution">
    <text evidence="12">The sequence shown here is derived from an EMBL/GenBank/DDBJ whole genome shotgun (WGS) entry which is preliminary data.</text>
</comment>
<sequence>MMILFVSTGFLNLMAYFDVICSSEVEMADVILKDYYIPNYILVTGLEVSEPSHIPTCPVIVFINSKSGGQLGGKLLVTYRSLLNENQVFDLGEKAPDKVLHELYVTLETLKHTGDVLATEILKRLRIIVAGGDGTAGWLLGVVSDLKLPYPPPIATVPLGTGNNLPFSFGWGKKNPCTDHQSVMLFLEQVKNAKEMKIDRRVATPFVEDFGTTSALMVSVGLLSLSDECVVRILLGKLESPVVITVAEFVVLYVLHTGMDAQVSYAFHSERKLHPEKFQNQFVNQSTYLKLAGTQGWFFPSLKHPSSRNLAQLAKVKIMKKQGIWEDLNIPDRSIVCLNLPSFSGGLDPWGKPYRKKLRDRGLTPPYVDDGLIEIVGFRDGWHGLVLLAPNGHATRLAQANGIRFEFQKGAADHTFMRIDGEPWKQPLPKDDDTVVVEISHFGQVSMLATPCSRSRSINDPPPTTSPREDDDGYGEESSEDREERRKFGAAATFKIPDGIDIARLS</sequence>
<keyword evidence="3 8" id="KW-0808">Transferase</keyword>
<dbReference type="Pfam" id="PF00781">
    <property type="entry name" value="DAGK_cat"/>
    <property type="match status" value="1"/>
</dbReference>
<protein>
    <recommendedName>
        <fullName evidence="8">Diacylglycerol kinase</fullName>
        <shortName evidence="8">DAG kinase</shortName>
        <ecNumber evidence="8">2.7.1.107</ecNumber>
    </recommendedName>
</protein>
<feature type="region of interest" description="Disordered" evidence="9">
    <location>
        <begin position="451"/>
        <end position="491"/>
    </location>
</feature>
<dbReference type="Pfam" id="PF00609">
    <property type="entry name" value="DAGK_acc"/>
    <property type="match status" value="1"/>
</dbReference>
<dbReference type="InterPro" id="IPR000756">
    <property type="entry name" value="Diacylglycerol_kin_accessory"/>
</dbReference>
<evidence type="ECO:0000256" key="4">
    <source>
        <dbReference type="ARBA" id="ARBA00022741"/>
    </source>
</evidence>
<evidence type="ECO:0000256" key="6">
    <source>
        <dbReference type="ARBA" id="ARBA00022840"/>
    </source>
</evidence>
<comment type="catalytic activity">
    <reaction evidence="8">
        <text>a 1,2-diacyl-sn-glycerol + ATP = a 1,2-diacyl-sn-glycero-3-phosphate + ADP + H(+)</text>
        <dbReference type="Rhea" id="RHEA:10272"/>
        <dbReference type="ChEBI" id="CHEBI:15378"/>
        <dbReference type="ChEBI" id="CHEBI:17815"/>
        <dbReference type="ChEBI" id="CHEBI:30616"/>
        <dbReference type="ChEBI" id="CHEBI:58608"/>
        <dbReference type="ChEBI" id="CHEBI:456216"/>
        <dbReference type="EC" id="2.7.1.107"/>
    </reaction>
</comment>
<evidence type="ECO:0000256" key="10">
    <source>
        <dbReference type="SAM" id="SignalP"/>
    </source>
</evidence>
<dbReference type="InterPro" id="IPR037607">
    <property type="entry name" value="DGK"/>
</dbReference>
<evidence type="ECO:0000313" key="12">
    <source>
        <dbReference type="EMBL" id="KAH7544225.1"/>
    </source>
</evidence>
<dbReference type="EMBL" id="JAFEMO010000015">
    <property type="protein sequence ID" value="KAH7544225.1"/>
    <property type="molecule type" value="Genomic_DNA"/>
</dbReference>
<keyword evidence="10" id="KW-0732">Signal</keyword>
<dbReference type="InterPro" id="IPR001206">
    <property type="entry name" value="Diacylglycerol_kinase_cat_dom"/>
</dbReference>
<keyword evidence="6 8" id="KW-0067">ATP-binding</keyword>
<evidence type="ECO:0000256" key="7">
    <source>
        <dbReference type="ARBA" id="ARBA00023016"/>
    </source>
</evidence>
<dbReference type="InterPro" id="IPR016064">
    <property type="entry name" value="NAD/diacylglycerol_kinase_sf"/>
</dbReference>
<proteinExistence type="inferred from homology"/>
<feature type="compositionally biased region" description="Acidic residues" evidence="9">
    <location>
        <begin position="469"/>
        <end position="481"/>
    </location>
</feature>
<feature type="signal peptide" evidence="10">
    <location>
        <begin position="1"/>
        <end position="22"/>
    </location>
</feature>
<evidence type="ECO:0000256" key="2">
    <source>
        <dbReference type="ARBA" id="ARBA00011245"/>
    </source>
</evidence>
<evidence type="ECO:0000256" key="3">
    <source>
        <dbReference type="ARBA" id="ARBA00022679"/>
    </source>
</evidence>